<evidence type="ECO:0000313" key="3">
    <source>
        <dbReference type="Proteomes" id="UP001497516"/>
    </source>
</evidence>
<keyword evidence="3" id="KW-1185">Reference proteome</keyword>
<organism evidence="2 3">
    <name type="scientific">Linum trigynum</name>
    <dbReference type="NCBI Taxonomy" id="586398"/>
    <lineage>
        <taxon>Eukaryota</taxon>
        <taxon>Viridiplantae</taxon>
        <taxon>Streptophyta</taxon>
        <taxon>Embryophyta</taxon>
        <taxon>Tracheophyta</taxon>
        <taxon>Spermatophyta</taxon>
        <taxon>Magnoliopsida</taxon>
        <taxon>eudicotyledons</taxon>
        <taxon>Gunneridae</taxon>
        <taxon>Pentapetalae</taxon>
        <taxon>rosids</taxon>
        <taxon>fabids</taxon>
        <taxon>Malpighiales</taxon>
        <taxon>Linaceae</taxon>
        <taxon>Linum</taxon>
    </lineage>
</organism>
<sequence>MRKEDKTQTTKDTKTKIWRMLAKQAIEGTRLIKKWINLVVDEADNRSRSLQPKRRRDVRGQKKNSGPLKNMLLFTLNQAILLRYSGTGF</sequence>
<accession>A0AAV2CBV3</accession>
<dbReference type="Proteomes" id="UP001497516">
    <property type="component" value="Chromosome 1"/>
</dbReference>
<name>A0AAV2CBV3_9ROSI</name>
<protein>
    <submittedName>
        <fullName evidence="2">Uncharacterized protein</fullName>
    </submittedName>
</protein>
<evidence type="ECO:0000313" key="2">
    <source>
        <dbReference type="EMBL" id="CAL1353979.1"/>
    </source>
</evidence>
<feature type="region of interest" description="Disordered" evidence="1">
    <location>
        <begin position="46"/>
        <end position="66"/>
    </location>
</feature>
<proteinExistence type="predicted"/>
<reference evidence="2 3" key="1">
    <citation type="submission" date="2024-04" db="EMBL/GenBank/DDBJ databases">
        <authorList>
            <person name="Fracassetti M."/>
        </authorList>
    </citation>
    <scope>NUCLEOTIDE SEQUENCE [LARGE SCALE GENOMIC DNA]</scope>
</reference>
<dbReference type="AlphaFoldDB" id="A0AAV2CBV3"/>
<gene>
    <name evidence="2" type="ORF">LTRI10_LOCUS1837</name>
</gene>
<evidence type="ECO:0000256" key="1">
    <source>
        <dbReference type="SAM" id="MobiDB-lite"/>
    </source>
</evidence>
<dbReference type="EMBL" id="OZ034813">
    <property type="protein sequence ID" value="CAL1353979.1"/>
    <property type="molecule type" value="Genomic_DNA"/>
</dbReference>